<dbReference type="EMBL" id="MU251387">
    <property type="protein sequence ID" value="KAG9237421.1"/>
    <property type="molecule type" value="Genomic_DNA"/>
</dbReference>
<name>A0A9P8C9S0_9HELO</name>
<dbReference type="SUPFAM" id="SSF117281">
    <property type="entry name" value="Kelch motif"/>
    <property type="match status" value="1"/>
</dbReference>
<dbReference type="Gene3D" id="2.120.10.80">
    <property type="entry name" value="Kelch-type beta propeller"/>
    <property type="match status" value="1"/>
</dbReference>
<dbReference type="AlphaFoldDB" id="A0A9P8C9S0"/>
<evidence type="ECO:0008006" key="4">
    <source>
        <dbReference type="Google" id="ProtNLM"/>
    </source>
</evidence>
<evidence type="ECO:0000256" key="1">
    <source>
        <dbReference type="SAM" id="SignalP"/>
    </source>
</evidence>
<keyword evidence="1" id="KW-0732">Signal</keyword>
<protein>
    <recommendedName>
        <fullName evidence="4">Kelch repeat protein</fullName>
    </recommendedName>
</protein>
<reference evidence="2" key="1">
    <citation type="journal article" date="2021" name="IMA Fungus">
        <title>Genomic characterization of three marine fungi, including Emericellopsis atlantica sp. nov. with signatures of a generalist lifestyle and marine biomass degradation.</title>
        <authorList>
            <person name="Hagestad O.C."/>
            <person name="Hou L."/>
            <person name="Andersen J.H."/>
            <person name="Hansen E.H."/>
            <person name="Altermark B."/>
            <person name="Li C."/>
            <person name="Kuhnert E."/>
            <person name="Cox R.J."/>
            <person name="Crous P.W."/>
            <person name="Spatafora J.W."/>
            <person name="Lail K."/>
            <person name="Amirebrahimi M."/>
            <person name="Lipzen A."/>
            <person name="Pangilinan J."/>
            <person name="Andreopoulos W."/>
            <person name="Hayes R.D."/>
            <person name="Ng V."/>
            <person name="Grigoriev I.V."/>
            <person name="Jackson S.A."/>
            <person name="Sutton T.D.S."/>
            <person name="Dobson A.D.W."/>
            <person name="Rama T."/>
        </authorList>
    </citation>
    <scope>NUCLEOTIDE SEQUENCE</scope>
    <source>
        <strain evidence="2">TRa018bII</strain>
    </source>
</reference>
<feature type="chain" id="PRO_5040323220" description="Kelch repeat protein" evidence="1">
    <location>
        <begin position="21"/>
        <end position="450"/>
    </location>
</feature>
<feature type="signal peptide" evidence="1">
    <location>
        <begin position="1"/>
        <end position="20"/>
    </location>
</feature>
<sequence length="450" mass="48295">MGLLVSASVSFILGGSLVSAASNSAGNNPENPSAADFLRRAYHSSVILGNYLYIDGGEISQKTGGMPSHSRLNRVTLSIDLTSEWTNASLRMQSIPKGAAPSSNGGVLWKTPDQKSFFAWGGGISSVSDGNIPPLKVWNFTSDKSGGGSWTEDTTSSTSMSKAQVIRLVTGSYTAIRDTGYYVGGLVNGQTDVSAANDPDTPQQGITTFNFTSEKWTKESSIGLNDFGTSIASKTVSIPAFGSENRGLLFVLGGKDPGLTAQGKNADLVPLSNITIYNPYIEQWSAQRATGDVPLARTRFCAASVKGDNGTYEIFIYGGLSSDISYDEIYVLSIPGFVWLKASYTPLAPRFEHTCEVAGGRQLISIGGLNSNGHKKGDYLSFWKSPDPFKQGIGVFDMTTMAWKSSYDPNASKYETPVVIKQWYSDGGLAQVQWQNKEVARMFVQDVPGK</sequence>
<evidence type="ECO:0000313" key="3">
    <source>
        <dbReference type="Proteomes" id="UP000824998"/>
    </source>
</evidence>
<evidence type="ECO:0000313" key="2">
    <source>
        <dbReference type="EMBL" id="KAG9237421.1"/>
    </source>
</evidence>
<proteinExistence type="predicted"/>
<comment type="caution">
    <text evidence="2">The sequence shown here is derived from an EMBL/GenBank/DDBJ whole genome shotgun (WGS) entry which is preliminary data.</text>
</comment>
<dbReference type="InterPro" id="IPR011043">
    <property type="entry name" value="Gal_Oxase/kelch_b-propeller"/>
</dbReference>
<accession>A0A9P8C9S0</accession>
<dbReference type="PANTHER" id="PTHR23244">
    <property type="entry name" value="KELCH REPEAT DOMAIN"/>
    <property type="match status" value="1"/>
</dbReference>
<dbReference type="SUPFAM" id="SSF50965">
    <property type="entry name" value="Galactose oxidase, central domain"/>
    <property type="match status" value="1"/>
</dbReference>
<dbReference type="InterPro" id="IPR015915">
    <property type="entry name" value="Kelch-typ_b-propeller"/>
</dbReference>
<keyword evidence="3" id="KW-1185">Reference proteome</keyword>
<dbReference type="OrthoDB" id="10251809at2759"/>
<organism evidence="2 3">
    <name type="scientific">Amylocarpus encephaloides</name>
    <dbReference type="NCBI Taxonomy" id="45428"/>
    <lineage>
        <taxon>Eukaryota</taxon>
        <taxon>Fungi</taxon>
        <taxon>Dikarya</taxon>
        <taxon>Ascomycota</taxon>
        <taxon>Pezizomycotina</taxon>
        <taxon>Leotiomycetes</taxon>
        <taxon>Helotiales</taxon>
        <taxon>Helotiales incertae sedis</taxon>
        <taxon>Amylocarpus</taxon>
    </lineage>
</organism>
<dbReference type="Proteomes" id="UP000824998">
    <property type="component" value="Unassembled WGS sequence"/>
</dbReference>
<dbReference type="PANTHER" id="PTHR23244:SF490">
    <property type="entry name" value="KELCH REPEAT PROTEIN"/>
    <property type="match status" value="1"/>
</dbReference>
<gene>
    <name evidence="2" type="ORF">BJ875DRAFT_418229</name>
</gene>